<accession>C0BTX6</accession>
<evidence type="ECO:0000313" key="1">
    <source>
        <dbReference type="EMBL" id="EEG70827.1"/>
    </source>
</evidence>
<dbReference type="Proteomes" id="UP000003875">
    <property type="component" value="Unassembled WGS sequence"/>
</dbReference>
<sequence length="41" mass="4601">MFASCGTIPFDGRALAHFVRLCHNVRRNAGEPVFVGLRWAK</sequence>
<protein>
    <submittedName>
        <fullName evidence="1">Uncharacterized protein</fullName>
    </submittedName>
</protein>
<comment type="caution">
    <text evidence="1">The sequence shown here is derived from an EMBL/GenBank/DDBJ whole genome shotgun (WGS) entry which is preliminary data.</text>
</comment>
<reference evidence="1 2" key="2">
    <citation type="submission" date="2009-02" db="EMBL/GenBank/DDBJ databases">
        <authorList>
            <person name="Fulton L."/>
            <person name="Clifton S."/>
            <person name="Fulton B."/>
            <person name="Xu J."/>
            <person name="Minx P."/>
            <person name="Pepin K.H."/>
            <person name="Johnson M."/>
            <person name="Bhonagiri V."/>
            <person name="Nash W.E."/>
            <person name="Mardis E.R."/>
            <person name="Wilson R.K."/>
        </authorList>
    </citation>
    <scope>NUCLEOTIDE SEQUENCE [LARGE SCALE GENOMIC DNA]</scope>
    <source>
        <strain evidence="1 2">DSM 20438</strain>
    </source>
</reference>
<proteinExistence type="predicted"/>
<dbReference type="EMBL" id="ABXX02000003">
    <property type="protein sequence ID" value="EEG70827.1"/>
    <property type="molecule type" value="Genomic_DNA"/>
</dbReference>
<dbReference type="AlphaFoldDB" id="C0BTX6"/>
<reference evidence="1 2" key="1">
    <citation type="submission" date="2009-02" db="EMBL/GenBank/DDBJ databases">
        <title>Draft genome sequence of Bifidobacterium pseudocatenulatum (DSM 20438).</title>
        <authorList>
            <person name="Sudarsanam P."/>
            <person name="Ley R."/>
            <person name="Guruge J."/>
            <person name="Turnbaugh P.J."/>
            <person name="Mahowald M."/>
            <person name="Liep D."/>
            <person name="Gordon J."/>
        </authorList>
    </citation>
    <scope>NUCLEOTIDE SEQUENCE [LARGE SCALE GENOMIC DNA]</scope>
    <source>
        <strain evidence="1 2">DSM 20438</strain>
    </source>
</reference>
<evidence type="ECO:0000313" key="2">
    <source>
        <dbReference type="Proteomes" id="UP000003875"/>
    </source>
</evidence>
<name>C0BTX6_BIFPS</name>
<organism evidence="1 2">
    <name type="scientific">Bifidobacterium pseudocatenulatum DSM 20438 = JCM 1200 = LMG 10505</name>
    <dbReference type="NCBI Taxonomy" id="547043"/>
    <lineage>
        <taxon>Bacteria</taxon>
        <taxon>Bacillati</taxon>
        <taxon>Actinomycetota</taxon>
        <taxon>Actinomycetes</taxon>
        <taxon>Bifidobacteriales</taxon>
        <taxon>Bifidobacteriaceae</taxon>
        <taxon>Bifidobacterium</taxon>
    </lineage>
</organism>
<gene>
    <name evidence="1" type="ORF">BIFPSEUDO_03857</name>
</gene>